<sequence>MQSAAPLPPLSSGSTTASAVLRFSVDFDSSRADSKPSVLLLTQNIGGIEAAVGTNVDLDDPSLDGTRTLTSEQSSDISAAMASMSTAFGGPSFIQVPDEIDAELGISPVVRQQVAEFLADLRQWLHRLSYASAAVRAAEASATVPSLSPTSASGDAPSSPSAPSFPPSPPPSGSAANMDAYMRNYTTSARPPLVDIVVLHFQEIGGKYKNKQFNEYFKEQIRTVLLPEAGWTSGLLMDERESSGTISSSSYQRHRGASTAQRRRMSTFQANNTANDNGDINGNAASYSADTCCAMDENITDTDLIAELDADADEFFTAIGSVVFLSPRVMGIASCLSVPHRTYIPIIDDPLTYAGDAGRLFHSGKFAEAGRSRKGFLLLSLRLGTVQFNVCNVHLFNDDDNRVALASSPSPYTGRRARALKEAIAECSAVVDLSEPLFIFGDYNVRMCGKEFVQWVEEKMQMTVRAEKKRLRCPEHFWEVFTDPARQQELRTRFDVEPQHMMDEVALLSSVELAEMPIQFAPTYSRVPYRSCNGAAATSVAAAAAADAATTRDAAATSDAQLQTAALKDFAGRAAALYGDEQGKTGAIRAGPSLSTPPRPCSSSPPPPPSTPPAASVPLTRLTASPYRDNFCHDRLPAWCDRVLFNVAGLEWIAGHRGRSAQPPPPATTPVLGSAASGAGGFKGKQRSDQSCWYAYAAIDLMHTDHDGVFMLF</sequence>
<evidence type="ECO:0000256" key="2">
    <source>
        <dbReference type="SAM" id="MobiDB-lite"/>
    </source>
</evidence>
<evidence type="ECO:0008006" key="5">
    <source>
        <dbReference type="Google" id="ProtNLM"/>
    </source>
</evidence>
<evidence type="ECO:0000256" key="1">
    <source>
        <dbReference type="ARBA" id="ARBA00022801"/>
    </source>
</evidence>
<accession>A0A836KWG6</accession>
<proteinExistence type="predicted"/>
<protein>
    <recommendedName>
        <fullName evidence="5">Inositol-polyphosphate 5-phosphatase</fullName>
    </recommendedName>
</protein>
<dbReference type="KEGG" id="loi:92361902"/>
<gene>
    <name evidence="3" type="ORF">LSCM4_06042</name>
</gene>
<organism evidence="3 4">
    <name type="scientific">Leishmania orientalis</name>
    <dbReference type="NCBI Taxonomy" id="2249476"/>
    <lineage>
        <taxon>Eukaryota</taxon>
        <taxon>Discoba</taxon>
        <taxon>Euglenozoa</taxon>
        <taxon>Kinetoplastea</taxon>
        <taxon>Metakinetoplastina</taxon>
        <taxon>Trypanosomatida</taxon>
        <taxon>Trypanosomatidae</taxon>
        <taxon>Leishmaniinae</taxon>
        <taxon>Leishmania</taxon>
    </lineage>
</organism>
<dbReference type="InterPro" id="IPR036691">
    <property type="entry name" value="Endo/exonu/phosph_ase_sf"/>
</dbReference>
<feature type="compositionally biased region" description="Pro residues" evidence="2">
    <location>
        <begin position="595"/>
        <end position="612"/>
    </location>
</feature>
<dbReference type="EMBL" id="JAFHLR010000011">
    <property type="protein sequence ID" value="KAG5485405.1"/>
    <property type="molecule type" value="Genomic_DNA"/>
</dbReference>
<reference evidence="4" key="1">
    <citation type="journal article" date="2021" name="Microbiol. Resour. Announc.">
        <title>LGAAP: Leishmaniinae Genome Assembly and Annotation Pipeline.</title>
        <authorList>
            <person name="Almutairi H."/>
            <person name="Urbaniak M.D."/>
            <person name="Bates M.D."/>
            <person name="Jariyapan N."/>
            <person name="Kwakye-Nuako G."/>
            <person name="Thomaz-Soccol V."/>
            <person name="Al-Salem W.S."/>
            <person name="Dillon R.J."/>
            <person name="Bates P.A."/>
            <person name="Gatherer D."/>
        </authorList>
    </citation>
    <scope>NUCLEOTIDE SEQUENCE [LARGE SCALE GENOMIC DNA]</scope>
</reference>
<dbReference type="PANTHER" id="PTHR12997">
    <property type="entry name" value="TYPE I INOSITOL-1,4,5-TRISPHOSPHATE 5-PHOSPHATASE"/>
    <property type="match status" value="1"/>
</dbReference>
<feature type="region of interest" description="Disordered" evidence="2">
    <location>
        <begin position="142"/>
        <end position="178"/>
    </location>
</feature>
<evidence type="ECO:0000313" key="4">
    <source>
        <dbReference type="Proteomes" id="UP000674143"/>
    </source>
</evidence>
<keyword evidence="1" id="KW-0378">Hydrolase</keyword>
<dbReference type="Proteomes" id="UP000674143">
    <property type="component" value="Unassembled WGS sequence"/>
</dbReference>
<feature type="compositionally biased region" description="Pro residues" evidence="2">
    <location>
        <begin position="163"/>
        <end position="172"/>
    </location>
</feature>
<feature type="region of interest" description="Disordered" evidence="2">
    <location>
        <begin position="582"/>
        <end position="618"/>
    </location>
</feature>
<dbReference type="GeneID" id="92361902"/>
<dbReference type="AlphaFoldDB" id="A0A836KWG6"/>
<feature type="compositionally biased region" description="Basic residues" evidence="2">
    <location>
        <begin position="252"/>
        <end position="264"/>
    </location>
</feature>
<dbReference type="InterPro" id="IPR039737">
    <property type="entry name" value="INPP5A"/>
</dbReference>
<name>A0A836KWG6_9TRYP</name>
<keyword evidence="4" id="KW-1185">Reference proteome</keyword>
<dbReference type="GO" id="GO:0004445">
    <property type="term" value="F:inositol-polyphosphate 5-phosphatase activity"/>
    <property type="evidence" value="ECO:0007669"/>
    <property type="project" value="InterPro"/>
</dbReference>
<feature type="compositionally biased region" description="Low complexity" evidence="2">
    <location>
        <begin position="142"/>
        <end position="162"/>
    </location>
</feature>
<dbReference type="SUPFAM" id="SSF56219">
    <property type="entry name" value="DNase I-like"/>
    <property type="match status" value="1"/>
</dbReference>
<comment type="caution">
    <text evidence="3">The sequence shown here is derived from an EMBL/GenBank/DDBJ whole genome shotgun (WGS) entry which is preliminary data.</text>
</comment>
<reference evidence="4" key="2">
    <citation type="journal article" date="2021" name="Sci. Data">
        <title>Chromosome-scale genome sequencing, assembly and annotation of six genomes from subfamily Leishmaniinae.</title>
        <authorList>
            <person name="Almutairi H."/>
            <person name="Urbaniak M.D."/>
            <person name="Bates M.D."/>
            <person name="Jariyapan N."/>
            <person name="Kwakye-Nuako G."/>
            <person name="Thomaz Soccol V."/>
            <person name="Al-Salem W.S."/>
            <person name="Dillon R.J."/>
            <person name="Bates P.A."/>
            <person name="Gatherer D."/>
        </authorList>
    </citation>
    <scope>NUCLEOTIDE SEQUENCE [LARGE SCALE GENOMIC DNA]</scope>
</reference>
<feature type="region of interest" description="Disordered" evidence="2">
    <location>
        <begin position="243"/>
        <end position="264"/>
    </location>
</feature>
<dbReference type="RefSeq" id="XP_067065142.1">
    <property type="nucleotide sequence ID" value="XM_067207968.1"/>
</dbReference>
<dbReference type="PANTHER" id="PTHR12997:SF2">
    <property type="entry name" value="INOSITOL POLYPHOSPHATE-5-PHOSPHATASE A"/>
    <property type="match status" value="1"/>
</dbReference>
<dbReference type="Gene3D" id="3.60.10.10">
    <property type="entry name" value="Endonuclease/exonuclease/phosphatase"/>
    <property type="match status" value="1"/>
</dbReference>
<evidence type="ECO:0000313" key="3">
    <source>
        <dbReference type="EMBL" id="KAG5485405.1"/>
    </source>
</evidence>